<keyword evidence="4" id="KW-1185">Reference proteome</keyword>
<dbReference type="AlphaFoldDB" id="A0A8H5AY07"/>
<protein>
    <recommendedName>
        <fullName evidence="2">DUF6534 domain-containing protein</fullName>
    </recommendedName>
</protein>
<dbReference type="Proteomes" id="UP000567179">
    <property type="component" value="Unassembled WGS sequence"/>
</dbReference>
<keyword evidence="1" id="KW-1133">Transmembrane helix</keyword>
<reference evidence="3 4" key="1">
    <citation type="journal article" date="2020" name="ISME J.">
        <title>Uncovering the hidden diversity of litter-decomposition mechanisms in mushroom-forming fungi.</title>
        <authorList>
            <person name="Floudas D."/>
            <person name="Bentzer J."/>
            <person name="Ahren D."/>
            <person name="Johansson T."/>
            <person name="Persson P."/>
            <person name="Tunlid A."/>
        </authorList>
    </citation>
    <scope>NUCLEOTIDE SEQUENCE [LARGE SCALE GENOMIC DNA]</scope>
    <source>
        <strain evidence="3 4">CBS 101986</strain>
    </source>
</reference>
<evidence type="ECO:0000256" key="1">
    <source>
        <dbReference type="SAM" id="Phobius"/>
    </source>
</evidence>
<proteinExistence type="predicted"/>
<evidence type="ECO:0000313" key="4">
    <source>
        <dbReference type="Proteomes" id="UP000567179"/>
    </source>
</evidence>
<keyword evidence="1" id="KW-0472">Membrane</keyword>
<feature type="domain" description="DUF6534" evidence="2">
    <location>
        <begin position="20"/>
        <end position="79"/>
    </location>
</feature>
<accession>A0A8H5AY07</accession>
<name>A0A8H5AY07_9AGAR</name>
<comment type="caution">
    <text evidence="3">The sequence shown here is derived from an EMBL/GenBank/DDBJ whole genome shotgun (WGS) entry which is preliminary data.</text>
</comment>
<keyword evidence="1" id="KW-0812">Transmembrane</keyword>
<gene>
    <name evidence="3" type="ORF">D9619_002510</name>
</gene>
<sequence>MCICEGLGFQKLTVPLRLHELIDSLILYTFEIGSLTSVATVISMLCWTVLNNSLIFLGLHFVIGKLYANSLLATLNSRREFRRARTTAFEHLHLSIIRPATTAVSSIHFEGSSEGGVHSMFATPEITSLKKESPTSV</sequence>
<evidence type="ECO:0000313" key="3">
    <source>
        <dbReference type="EMBL" id="KAF5313022.1"/>
    </source>
</evidence>
<dbReference type="Pfam" id="PF20152">
    <property type="entry name" value="DUF6534"/>
    <property type="match status" value="1"/>
</dbReference>
<organism evidence="3 4">
    <name type="scientific">Psilocybe cf. subviscida</name>
    <dbReference type="NCBI Taxonomy" id="2480587"/>
    <lineage>
        <taxon>Eukaryota</taxon>
        <taxon>Fungi</taxon>
        <taxon>Dikarya</taxon>
        <taxon>Basidiomycota</taxon>
        <taxon>Agaricomycotina</taxon>
        <taxon>Agaricomycetes</taxon>
        <taxon>Agaricomycetidae</taxon>
        <taxon>Agaricales</taxon>
        <taxon>Agaricineae</taxon>
        <taxon>Strophariaceae</taxon>
        <taxon>Psilocybe</taxon>
    </lineage>
</organism>
<dbReference type="InterPro" id="IPR045339">
    <property type="entry name" value="DUF6534"/>
</dbReference>
<dbReference type="OrthoDB" id="3206554at2759"/>
<evidence type="ECO:0000259" key="2">
    <source>
        <dbReference type="Pfam" id="PF20152"/>
    </source>
</evidence>
<feature type="transmembrane region" description="Helical" evidence="1">
    <location>
        <begin position="56"/>
        <end position="75"/>
    </location>
</feature>
<feature type="transmembrane region" description="Helical" evidence="1">
    <location>
        <begin position="25"/>
        <end position="50"/>
    </location>
</feature>
<dbReference type="EMBL" id="JAACJJ010000056">
    <property type="protein sequence ID" value="KAF5313022.1"/>
    <property type="molecule type" value="Genomic_DNA"/>
</dbReference>